<keyword evidence="1" id="KW-0812">Transmembrane</keyword>
<keyword evidence="3" id="KW-1185">Reference proteome</keyword>
<dbReference type="Proteomes" id="UP001443914">
    <property type="component" value="Unassembled WGS sequence"/>
</dbReference>
<dbReference type="PANTHER" id="PTHR33237">
    <property type="entry name" value="F2P16.13 PROTEIN-RELATED"/>
    <property type="match status" value="1"/>
</dbReference>
<gene>
    <name evidence="2" type="ORF">RND81_02G204800</name>
</gene>
<name>A0AAW1MWE1_SAPOF</name>
<keyword evidence="1" id="KW-0472">Membrane</keyword>
<reference evidence="2" key="1">
    <citation type="submission" date="2024-03" db="EMBL/GenBank/DDBJ databases">
        <title>WGS assembly of Saponaria officinalis var. Norfolk2.</title>
        <authorList>
            <person name="Jenkins J."/>
            <person name="Shu S."/>
            <person name="Grimwood J."/>
            <person name="Barry K."/>
            <person name="Goodstein D."/>
            <person name="Schmutz J."/>
            <person name="Leebens-Mack J."/>
            <person name="Osbourn A."/>
        </authorList>
    </citation>
    <scope>NUCLEOTIDE SEQUENCE [LARGE SCALE GENOMIC DNA]</scope>
    <source>
        <strain evidence="2">JIC</strain>
    </source>
</reference>
<dbReference type="AlphaFoldDB" id="A0AAW1MWE1"/>
<comment type="caution">
    <text evidence="2">The sequence shown here is derived from an EMBL/GenBank/DDBJ whole genome shotgun (WGS) entry which is preliminary data.</text>
</comment>
<evidence type="ECO:0000256" key="1">
    <source>
        <dbReference type="SAM" id="Phobius"/>
    </source>
</evidence>
<proteinExistence type="predicted"/>
<feature type="transmembrane region" description="Helical" evidence="1">
    <location>
        <begin position="16"/>
        <end position="34"/>
    </location>
</feature>
<evidence type="ECO:0000313" key="3">
    <source>
        <dbReference type="Proteomes" id="UP001443914"/>
    </source>
</evidence>
<dbReference type="PANTHER" id="PTHR33237:SF50">
    <property type="entry name" value="TRANSMEMBRANE PROTEIN"/>
    <property type="match status" value="1"/>
</dbReference>
<accession>A0AAW1MWE1</accession>
<organism evidence="2 3">
    <name type="scientific">Saponaria officinalis</name>
    <name type="common">Common soapwort</name>
    <name type="synonym">Lychnis saponaria</name>
    <dbReference type="NCBI Taxonomy" id="3572"/>
    <lineage>
        <taxon>Eukaryota</taxon>
        <taxon>Viridiplantae</taxon>
        <taxon>Streptophyta</taxon>
        <taxon>Embryophyta</taxon>
        <taxon>Tracheophyta</taxon>
        <taxon>Spermatophyta</taxon>
        <taxon>Magnoliopsida</taxon>
        <taxon>eudicotyledons</taxon>
        <taxon>Gunneridae</taxon>
        <taxon>Pentapetalae</taxon>
        <taxon>Caryophyllales</taxon>
        <taxon>Caryophyllaceae</taxon>
        <taxon>Caryophylleae</taxon>
        <taxon>Saponaria</taxon>
    </lineage>
</organism>
<dbReference type="EMBL" id="JBDFQZ010000002">
    <property type="protein sequence ID" value="KAK9750551.1"/>
    <property type="molecule type" value="Genomic_DNA"/>
</dbReference>
<sequence length="171" mass="18908">MVRPFPSHVTVPYQPTPLAIGIFVSVFALVALCAKRATKSPKGTYIDNDLYTVDATNGSSSPMNYNKVPKSPLSTPKRLLSNLSNIKTSKKNNEEDIIVDEVKDNFGEGGLWQKNILMGEKCQPLEYSGVIYYDNNGNRISEIPRSPRFSVVSQQGSFSFPISSRSSVEKN</sequence>
<keyword evidence="1" id="KW-1133">Transmembrane helix</keyword>
<evidence type="ECO:0000313" key="2">
    <source>
        <dbReference type="EMBL" id="KAK9750551.1"/>
    </source>
</evidence>
<protein>
    <submittedName>
        <fullName evidence="2">Uncharacterized protein</fullName>
    </submittedName>
</protein>